<accession>A0A4R5NG56</accession>
<evidence type="ECO:0000313" key="3">
    <source>
        <dbReference type="Proteomes" id="UP000294854"/>
    </source>
</evidence>
<gene>
    <name evidence="2" type="ORF">C5L31_002012</name>
</gene>
<organism evidence="2 3">
    <name type="scientific">Secundilactobacillus malefermentans</name>
    <dbReference type="NCBI Taxonomy" id="176292"/>
    <lineage>
        <taxon>Bacteria</taxon>
        <taxon>Bacillati</taxon>
        <taxon>Bacillota</taxon>
        <taxon>Bacilli</taxon>
        <taxon>Lactobacillales</taxon>
        <taxon>Lactobacillaceae</taxon>
        <taxon>Secundilactobacillus</taxon>
    </lineage>
</organism>
<dbReference type="OrthoDB" id="2329257at2"/>
<name>A0A4R5NG56_9LACO</name>
<protein>
    <recommendedName>
        <fullName evidence="4">S-layer protein</fullName>
    </recommendedName>
</protein>
<dbReference type="AlphaFoldDB" id="A0A4R5NG56"/>
<dbReference type="EMBL" id="PUFO01000088">
    <property type="protein sequence ID" value="TDG73250.1"/>
    <property type="molecule type" value="Genomic_DNA"/>
</dbReference>
<keyword evidence="3" id="KW-1185">Reference proteome</keyword>
<feature type="signal peptide" evidence="1">
    <location>
        <begin position="1"/>
        <end position="24"/>
    </location>
</feature>
<dbReference type="STRING" id="1122149.FD44_GL000847"/>
<dbReference type="RefSeq" id="WP_010620291.1">
    <property type="nucleotide sequence ID" value="NZ_PUFO01000088.1"/>
</dbReference>
<proteinExistence type="predicted"/>
<feature type="chain" id="PRO_5038881492" description="S-layer protein" evidence="1">
    <location>
        <begin position="25"/>
        <end position="377"/>
    </location>
</feature>
<evidence type="ECO:0000256" key="1">
    <source>
        <dbReference type="SAM" id="SignalP"/>
    </source>
</evidence>
<comment type="caution">
    <text evidence="2">The sequence shown here is derived from an EMBL/GenBank/DDBJ whole genome shotgun (WGS) entry which is preliminary data.</text>
</comment>
<keyword evidence="1" id="KW-0732">Signal</keyword>
<sequence length="377" mass="40099">MQTNLRRSLYIGLAALSFIAAAGAAPMDASAKTYAKMTSNRAMTTAATSRNVTLTGKNAIYNKAGTLKGAKTIASMTTVGHLKDSTTSQKNFRAYRVATTNRGSVYYKVVSFDKVYRGWIYGGKSTNQFGGGLAAYDTFKTGTLTDAQRNGTFAIANPGTANDGTQVTYKQPAWTQYKVGWQMMNSTPYASDTFKITNVGTRTREGDRWVYVTNQNTGHGAATNGWILESGLKTVETPDPATTSKLAFSVNSINNNGVNGTGGLTLYSRIPANDLGLPRLAQTDLDKLMGETGTRIGPNGFTAIDTMLLGNMTAIQGARTYTINGSQYHYVFSYGANSISGANGILNDVWGDTLNVPLNAELVAGPASGTNNANGYV</sequence>
<dbReference type="Proteomes" id="UP000294854">
    <property type="component" value="Unassembled WGS sequence"/>
</dbReference>
<evidence type="ECO:0000313" key="2">
    <source>
        <dbReference type="EMBL" id="TDG73250.1"/>
    </source>
</evidence>
<reference evidence="2 3" key="1">
    <citation type="journal article" date="2019" name="Appl. Microbiol. Biotechnol.">
        <title>Uncovering carbohydrate metabolism through a genotype-phenotype association study of 56 lactic acid bacteria genomes.</title>
        <authorList>
            <person name="Buron-Moles G."/>
            <person name="Chailyan A."/>
            <person name="Dolejs I."/>
            <person name="Forster J."/>
            <person name="Miks M.H."/>
        </authorList>
    </citation>
    <scope>NUCLEOTIDE SEQUENCE [LARGE SCALE GENOMIC DNA]</scope>
    <source>
        <strain evidence="2 3">ATCC 49373</strain>
    </source>
</reference>
<evidence type="ECO:0008006" key="4">
    <source>
        <dbReference type="Google" id="ProtNLM"/>
    </source>
</evidence>